<organism evidence="2 3">
    <name type="scientific">Paenibacillus solisilvae</name>
    <dbReference type="NCBI Taxonomy" id="2486751"/>
    <lineage>
        <taxon>Bacteria</taxon>
        <taxon>Bacillati</taxon>
        <taxon>Bacillota</taxon>
        <taxon>Bacilli</taxon>
        <taxon>Bacillales</taxon>
        <taxon>Paenibacillaceae</taxon>
        <taxon>Paenibacillus</taxon>
    </lineage>
</organism>
<keyword evidence="2" id="KW-0808">Transferase</keyword>
<proteinExistence type="predicted"/>
<keyword evidence="2" id="KW-0328">Glycosyltransferase</keyword>
<reference evidence="3" key="1">
    <citation type="journal article" date="2019" name="Int. J. Syst. Evol. Microbiol.">
        <title>The Global Catalogue of Microorganisms (GCM) 10K type strain sequencing project: providing services to taxonomists for standard genome sequencing and annotation.</title>
        <authorList>
            <consortium name="The Broad Institute Genomics Platform"/>
            <consortium name="The Broad Institute Genome Sequencing Center for Infectious Disease"/>
            <person name="Wu L."/>
            <person name="Ma J."/>
        </authorList>
    </citation>
    <scope>NUCLEOTIDE SEQUENCE [LARGE SCALE GENOMIC DNA]</scope>
    <source>
        <strain evidence="3">CGMCC 1.3240</strain>
    </source>
</reference>
<evidence type="ECO:0000259" key="1">
    <source>
        <dbReference type="Pfam" id="PF00535"/>
    </source>
</evidence>
<dbReference type="EC" id="2.4.-.-" evidence="2"/>
<dbReference type="PANTHER" id="PTHR43685">
    <property type="entry name" value="GLYCOSYLTRANSFERASE"/>
    <property type="match status" value="1"/>
</dbReference>
<gene>
    <name evidence="2" type="ORF">ACFPYJ_28025</name>
</gene>
<dbReference type="InterPro" id="IPR001173">
    <property type="entry name" value="Glyco_trans_2-like"/>
</dbReference>
<dbReference type="Proteomes" id="UP001596047">
    <property type="component" value="Unassembled WGS sequence"/>
</dbReference>
<dbReference type="Pfam" id="PF00535">
    <property type="entry name" value="Glycos_transf_2"/>
    <property type="match status" value="1"/>
</dbReference>
<evidence type="ECO:0000313" key="2">
    <source>
        <dbReference type="EMBL" id="MFC5652884.1"/>
    </source>
</evidence>
<dbReference type="SUPFAM" id="SSF53448">
    <property type="entry name" value="Nucleotide-diphospho-sugar transferases"/>
    <property type="match status" value="1"/>
</dbReference>
<feature type="domain" description="Glycosyltransferase 2-like" evidence="1">
    <location>
        <begin position="3"/>
        <end position="160"/>
    </location>
</feature>
<keyword evidence="3" id="KW-1185">Reference proteome</keyword>
<dbReference type="InterPro" id="IPR050834">
    <property type="entry name" value="Glycosyltransf_2"/>
</dbReference>
<name>A0ABW0W733_9BACL</name>
<comment type="caution">
    <text evidence="2">The sequence shown here is derived from an EMBL/GenBank/DDBJ whole genome shotgun (WGS) entry which is preliminary data.</text>
</comment>
<protein>
    <submittedName>
        <fullName evidence="2">Glycosyltransferase</fullName>
        <ecNumber evidence="2">2.4.-.-</ecNumber>
    </submittedName>
</protein>
<dbReference type="GO" id="GO:0016757">
    <property type="term" value="F:glycosyltransferase activity"/>
    <property type="evidence" value="ECO:0007669"/>
    <property type="project" value="UniProtKB-KW"/>
</dbReference>
<dbReference type="RefSeq" id="WP_379191538.1">
    <property type="nucleotide sequence ID" value="NZ_JBHSOW010000106.1"/>
</dbReference>
<sequence length="347" mass="39599">MVSVITIYYNRAEYVMESIQSLLDQTYTDLEIIAVDDGSTDNTLELLHSFSDPRLKVISHPNQGFVKSIISAVSLASHEIIAIHGSGDISLPERIEKQVKVLEERPEIGVVGCYVANENMVSNESMISKPEIDKKIGISKQLLHMNIFLHGEVMFRKSIYLKAGGYRDYFKFAQDYDLWLRMSLYTEFAVVKEVLYNRFTLSDGVSASSSKISMQMYFAEVARQCFEQQSKGQKDIIQLHGVYCPYYRRRTKRLSSIFWRLSIVSLAQKDVEGSSYFNRLSINEKLSAQNTIFAALLVLLRKSKAIQGLAFLLFGRMNKYKRKANSTVAKNNRTRVLVGESAELKKM</sequence>
<dbReference type="Gene3D" id="3.90.550.10">
    <property type="entry name" value="Spore Coat Polysaccharide Biosynthesis Protein SpsA, Chain A"/>
    <property type="match status" value="1"/>
</dbReference>
<accession>A0ABW0W733</accession>
<dbReference type="EMBL" id="JBHSOW010000106">
    <property type="protein sequence ID" value="MFC5652884.1"/>
    <property type="molecule type" value="Genomic_DNA"/>
</dbReference>
<evidence type="ECO:0000313" key="3">
    <source>
        <dbReference type="Proteomes" id="UP001596047"/>
    </source>
</evidence>
<dbReference type="PANTHER" id="PTHR43685:SF10">
    <property type="entry name" value="LACTO-N-NEOTETRAOSE BIOSYNTHESIS GLYCOSYL TRANSFERASE LGTA"/>
    <property type="match status" value="1"/>
</dbReference>
<dbReference type="InterPro" id="IPR029044">
    <property type="entry name" value="Nucleotide-diphossugar_trans"/>
</dbReference>